<accession>A0A5S6QWL2</accession>
<feature type="transmembrane region" description="Helical" evidence="1">
    <location>
        <begin position="24"/>
        <end position="45"/>
    </location>
</feature>
<reference evidence="3" key="1">
    <citation type="submission" date="2019-12" db="UniProtKB">
        <authorList>
            <consortium name="WormBaseParasite"/>
        </authorList>
    </citation>
    <scope>IDENTIFICATION</scope>
</reference>
<evidence type="ECO:0000313" key="3">
    <source>
        <dbReference type="WBParaSite" id="TMUE_3000011282.1"/>
    </source>
</evidence>
<name>A0A5S6QWL2_TRIMR</name>
<organism evidence="2 3">
    <name type="scientific">Trichuris muris</name>
    <name type="common">Mouse whipworm</name>
    <dbReference type="NCBI Taxonomy" id="70415"/>
    <lineage>
        <taxon>Eukaryota</taxon>
        <taxon>Metazoa</taxon>
        <taxon>Ecdysozoa</taxon>
        <taxon>Nematoda</taxon>
        <taxon>Enoplea</taxon>
        <taxon>Dorylaimia</taxon>
        <taxon>Trichinellida</taxon>
        <taxon>Trichuridae</taxon>
        <taxon>Trichuris</taxon>
    </lineage>
</organism>
<proteinExistence type="predicted"/>
<protein>
    <submittedName>
        <fullName evidence="3">Uncharacterized protein</fullName>
    </submittedName>
</protein>
<keyword evidence="1" id="KW-0812">Transmembrane</keyword>
<evidence type="ECO:0000313" key="2">
    <source>
        <dbReference type="Proteomes" id="UP000046395"/>
    </source>
</evidence>
<keyword evidence="1" id="KW-0472">Membrane</keyword>
<keyword evidence="1" id="KW-1133">Transmembrane helix</keyword>
<keyword evidence="2" id="KW-1185">Reference proteome</keyword>
<sequence length="111" mass="13004">MYLTIFCRELFAKSWNRIVRKLKWLLLGTLTAVCLVFVTDNRLFWTLNCYSLRSGSSRFIPQQFCQNEQAAVVELQRRAWSTSTLDALSQEGEGRFRSFPSVQDAFKQQVR</sequence>
<dbReference type="AlphaFoldDB" id="A0A5S6QWL2"/>
<dbReference type="Proteomes" id="UP000046395">
    <property type="component" value="Unassembled WGS sequence"/>
</dbReference>
<dbReference type="WBParaSite" id="TMUE_3000011282.1">
    <property type="protein sequence ID" value="TMUE_3000011282.1"/>
    <property type="gene ID" value="WBGene00301274"/>
</dbReference>
<evidence type="ECO:0000256" key="1">
    <source>
        <dbReference type="SAM" id="Phobius"/>
    </source>
</evidence>